<evidence type="ECO:0000256" key="1">
    <source>
        <dbReference type="SAM" id="MobiDB-lite"/>
    </source>
</evidence>
<proteinExistence type="predicted"/>
<feature type="compositionally biased region" description="Acidic residues" evidence="1">
    <location>
        <begin position="52"/>
        <end position="62"/>
    </location>
</feature>
<name>A0A4P1RHI2_LUPAN</name>
<feature type="region of interest" description="Disordered" evidence="1">
    <location>
        <begin position="38"/>
        <end position="62"/>
    </location>
</feature>
<evidence type="ECO:0000313" key="2">
    <source>
        <dbReference type="EMBL" id="OIW10750.1"/>
    </source>
</evidence>
<dbReference type="EMBL" id="CM007366">
    <property type="protein sequence ID" value="OIW10750.1"/>
    <property type="molecule type" value="Genomic_DNA"/>
</dbReference>
<dbReference type="Gramene" id="OIW10750">
    <property type="protein sequence ID" value="OIW10750"/>
    <property type="gene ID" value="TanjilG_27696"/>
</dbReference>
<dbReference type="Proteomes" id="UP000188354">
    <property type="component" value="Chromosome LG06"/>
</dbReference>
<reference evidence="2 3" key="1">
    <citation type="journal article" date="2017" name="Plant Biotechnol. J.">
        <title>A comprehensive draft genome sequence for lupin (Lupinus angustifolius), an emerging health food: insights into plant-microbe interactions and legume evolution.</title>
        <authorList>
            <person name="Hane J.K."/>
            <person name="Ming Y."/>
            <person name="Kamphuis L.G."/>
            <person name="Nelson M.N."/>
            <person name="Garg G."/>
            <person name="Atkins C.A."/>
            <person name="Bayer P.E."/>
            <person name="Bravo A."/>
            <person name="Bringans S."/>
            <person name="Cannon S."/>
            <person name="Edwards D."/>
            <person name="Foley R."/>
            <person name="Gao L.L."/>
            <person name="Harrison M.J."/>
            <person name="Huang W."/>
            <person name="Hurgobin B."/>
            <person name="Li S."/>
            <person name="Liu C.W."/>
            <person name="McGrath A."/>
            <person name="Morahan G."/>
            <person name="Murray J."/>
            <person name="Weller J."/>
            <person name="Jian J."/>
            <person name="Singh K.B."/>
        </authorList>
    </citation>
    <scope>NUCLEOTIDE SEQUENCE [LARGE SCALE GENOMIC DNA]</scope>
    <source>
        <strain evidence="3">cv. Tanjil</strain>
        <tissue evidence="2">Whole plant</tissue>
    </source>
</reference>
<accession>A0A4P1RHI2</accession>
<dbReference type="STRING" id="3871.A0A4P1RHI2"/>
<organism evidence="2 3">
    <name type="scientific">Lupinus angustifolius</name>
    <name type="common">Narrow-leaved blue lupine</name>
    <dbReference type="NCBI Taxonomy" id="3871"/>
    <lineage>
        <taxon>Eukaryota</taxon>
        <taxon>Viridiplantae</taxon>
        <taxon>Streptophyta</taxon>
        <taxon>Embryophyta</taxon>
        <taxon>Tracheophyta</taxon>
        <taxon>Spermatophyta</taxon>
        <taxon>Magnoliopsida</taxon>
        <taxon>eudicotyledons</taxon>
        <taxon>Gunneridae</taxon>
        <taxon>Pentapetalae</taxon>
        <taxon>rosids</taxon>
        <taxon>fabids</taxon>
        <taxon>Fabales</taxon>
        <taxon>Fabaceae</taxon>
        <taxon>Papilionoideae</taxon>
        <taxon>50 kb inversion clade</taxon>
        <taxon>genistoids sensu lato</taxon>
        <taxon>core genistoids</taxon>
        <taxon>Genisteae</taxon>
        <taxon>Lupinus</taxon>
    </lineage>
</organism>
<dbReference type="AlphaFoldDB" id="A0A4P1RHI2"/>
<evidence type="ECO:0000313" key="3">
    <source>
        <dbReference type="Proteomes" id="UP000188354"/>
    </source>
</evidence>
<keyword evidence="3" id="KW-1185">Reference proteome</keyword>
<protein>
    <submittedName>
        <fullName evidence="2">Uncharacterized protein</fullName>
    </submittedName>
</protein>
<gene>
    <name evidence="2" type="ORF">TanjilG_27696</name>
</gene>
<sequence>MHKQCVEDAYTCLINRYSFSEDDIAILIDTDESYTQPMGKNISVAPPCGTREEDDTGYDECT</sequence>